<reference evidence="3" key="1">
    <citation type="journal article" date="2015" name="Genome Announc.">
        <title>Draft genome sequence of Talaromyces cellulolyticus strain Y-94, a source of lignocellulosic biomass-degrading enzymes.</title>
        <authorList>
            <person name="Fujii T."/>
            <person name="Koike H."/>
            <person name="Sawayama S."/>
            <person name="Yano S."/>
            <person name="Inoue H."/>
        </authorList>
    </citation>
    <scope>NUCLEOTIDE SEQUENCE [LARGE SCALE GENOMIC DNA]</scope>
    <source>
        <strain evidence="3">Y-94</strain>
    </source>
</reference>
<dbReference type="PANTHER" id="PTHR35179">
    <property type="entry name" value="PROTEIN CBG02620"/>
    <property type="match status" value="1"/>
</dbReference>
<dbReference type="EMBL" id="DF933814">
    <property type="protein sequence ID" value="GAM36584.1"/>
    <property type="molecule type" value="Genomic_DNA"/>
</dbReference>
<feature type="transmembrane region" description="Helical" evidence="1">
    <location>
        <begin position="112"/>
        <end position="134"/>
    </location>
</feature>
<evidence type="ECO:0000313" key="2">
    <source>
        <dbReference type="EMBL" id="GAM36584.1"/>
    </source>
</evidence>
<feature type="transmembrane region" description="Helical" evidence="1">
    <location>
        <begin position="12"/>
        <end position="30"/>
    </location>
</feature>
<accession>A0A510NX63</accession>
<gene>
    <name evidence="2" type="ORF">TCE0_018f05780</name>
</gene>
<keyword evidence="3" id="KW-1185">Reference proteome</keyword>
<dbReference type="AlphaFoldDB" id="A0A510NX63"/>
<keyword evidence="1" id="KW-0472">Membrane</keyword>
<protein>
    <submittedName>
        <fullName evidence="2">Uncharacterized protein</fullName>
    </submittedName>
</protein>
<feature type="transmembrane region" description="Helical" evidence="1">
    <location>
        <begin position="195"/>
        <end position="214"/>
    </location>
</feature>
<evidence type="ECO:0000256" key="1">
    <source>
        <dbReference type="SAM" id="Phobius"/>
    </source>
</evidence>
<keyword evidence="1" id="KW-0812">Transmembrane</keyword>
<feature type="transmembrane region" description="Helical" evidence="1">
    <location>
        <begin position="72"/>
        <end position="91"/>
    </location>
</feature>
<evidence type="ECO:0000313" key="3">
    <source>
        <dbReference type="Proteomes" id="UP000053095"/>
    </source>
</evidence>
<sequence length="330" mass="37604">MASTVEDFKIAGVAAGFTLGYGFWTVWKAFKQTSVIRAPHRSTYVYLIWGEIVANIIIGIIGWLFLEGVIPLGVPVLFSLLFCWVFEIQLLMQIIINRVYVVAENQRTVIRVRWITAGIITAINIAVFCIWIPAHLNPPANELYPVINKYWDRTSKVLICIVDAALNYWFLRIVQRRLVRYHGLKKYAPLVNFNAWLMALSVGMDVLLIGLMSLKNQLVYIQFHPVTYMVKLNIEMTMAAMITKLAREPGTGDTRVVLSSSRDQYTRDRRADLQLNDIDLDRCAYPEDTRQDHSHVYGPGHEHKAAGALAGINKETTIHVVTQHAFSNRE</sequence>
<keyword evidence="1" id="KW-1133">Transmembrane helix</keyword>
<name>A0A510NX63_TALPI</name>
<feature type="transmembrane region" description="Helical" evidence="1">
    <location>
        <begin position="42"/>
        <end position="66"/>
    </location>
</feature>
<dbReference type="Proteomes" id="UP000053095">
    <property type="component" value="Unassembled WGS sequence"/>
</dbReference>
<dbReference type="PANTHER" id="PTHR35179:SF1">
    <property type="entry name" value="INTEGRAL MEMBRANE PROTEIN"/>
    <property type="match status" value="1"/>
</dbReference>
<organism evidence="2 3">
    <name type="scientific">Talaromyces pinophilus</name>
    <name type="common">Penicillium pinophilum</name>
    <dbReference type="NCBI Taxonomy" id="128442"/>
    <lineage>
        <taxon>Eukaryota</taxon>
        <taxon>Fungi</taxon>
        <taxon>Dikarya</taxon>
        <taxon>Ascomycota</taxon>
        <taxon>Pezizomycotina</taxon>
        <taxon>Eurotiomycetes</taxon>
        <taxon>Eurotiomycetidae</taxon>
        <taxon>Eurotiales</taxon>
        <taxon>Trichocomaceae</taxon>
        <taxon>Talaromyces</taxon>
        <taxon>Talaromyces sect. Talaromyces</taxon>
    </lineage>
</organism>
<feature type="transmembrane region" description="Helical" evidence="1">
    <location>
        <begin position="154"/>
        <end position="174"/>
    </location>
</feature>
<proteinExistence type="predicted"/>